<evidence type="ECO:0000256" key="4">
    <source>
        <dbReference type="ARBA" id="ARBA00023136"/>
    </source>
</evidence>
<accession>A0A174ENZ3</accession>
<sequence length="319" mass="35983">MNVSSINVGLTGEDLISIYNDFVAIKEIKISNIDVKEDIRISGSFTKGLTINFEVKVKLNSMENGLINGELTGFKILNIGIPSFIRKTILKFALKSLSDVGINYDKGRVIIQYKYLLKDIPYVDFDIYSIYCAYGVFNVELRNAKFSLGGELKKEIELLNFEKEKVPEFNEEDISKTEDSYTKGREKIKDKLPNNAKKYSDYIFVLPDIAALIYRLLKDKRVSMKTKLVISAAVAYIAVPCDIIPDKVPFIGKIDDIAIGVFALNVIMTDVPLNVVLENWQGKNDILIVLKNVIDYATNFTGAKNIDSIYRVMEEVLSV</sequence>
<evidence type="ECO:0000256" key="1">
    <source>
        <dbReference type="ARBA" id="ARBA00004127"/>
    </source>
</evidence>
<dbReference type="RefSeq" id="WP_055276839.1">
    <property type="nucleotide sequence ID" value="NZ_CYZV01000022.1"/>
</dbReference>
<evidence type="ECO:0000259" key="5">
    <source>
        <dbReference type="Pfam" id="PF06803"/>
    </source>
</evidence>
<dbReference type="GO" id="GO:0012505">
    <property type="term" value="C:endomembrane system"/>
    <property type="evidence" value="ECO:0007669"/>
    <property type="project" value="UniProtKB-SubCell"/>
</dbReference>
<name>A0A174ENZ3_9CLOT</name>
<reference evidence="6 7" key="1">
    <citation type="submission" date="2015-09" db="EMBL/GenBank/DDBJ databases">
        <authorList>
            <consortium name="Pathogen Informatics"/>
        </authorList>
    </citation>
    <scope>NUCLEOTIDE SEQUENCE [LARGE SCALE GENOMIC DNA]</scope>
    <source>
        <strain evidence="6 7">2789STDY5834855</strain>
    </source>
</reference>
<dbReference type="OrthoDB" id="1930546at2"/>
<evidence type="ECO:0000256" key="3">
    <source>
        <dbReference type="ARBA" id="ARBA00022989"/>
    </source>
</evidence>
<keyword evidence="2" id="KW-0812">Transmembrane</keyword>
<evidence type="ECO:0000256" key="2">
    <source>
        <dbReference type="ARBA" id="ARBA00022692"/>
    </source>
</evidence>
<dbReference type="EMBL" id="CYZV01000022">
    <property type="protein sequence ID" value="CUO37670.1"/>
    <property type="molecule type" value="Genomic_DNA"/>
</dbReference>
<dbReference type="Pfam" id="PF06803">
    <property type="entry name" value="DUF1232"/>
    <property type="match status" value="1"/>
</dbReference>
<dbReference type="AlphaFoldDB" id="A0A174ENZ3"/>
<gene>
    <name evidence="6" type="ORF">ERS852470_02168</name>
</gene>
<proteinExistence type="predicted"/>
<keyword evidence="3" id="KW-1133">Transmembrane helix</keyword>
<evidence type="ECO:0000313" key="6">
    <source>
        <dbReference type="EMBL" id="CUO37670.1"/>
    </source>
</evidence>
<protein>
    <submittedName>
        <fullName evidence="6">Uncharacterized conserved protein</fullName>
    </submittedName>
</protein>
<dbReference type="InterPro" id="IPR010652">
    <property type="entry name" value="DUF1232"/>
</dbReference>
<feature type="domain" description="DUF1232" evidence="5">
    <location>
        <begin position="226"/>
        <end position="259"/>
    </location>
</feature>
<organism evidence="6 7">
    <name type="scientific">Clostridium disporicum</name>
    <dbReference type="NCBI Taxonomy" id="84024"/>
    <lineage>
        <taxon>Bacteria</taxon>
        <taxon>Bacillati</taxon>
        <taxon>Bacillota</taxon>
        <taxon>Clostridia</taxon>
        <taxon>Eubacteriales</taxon>
        <taxon>Clostridiaceae</taxon>
        <taxon>Clostridium</taxon>
    </lineage>
</organism>
<evidence type="ECO:0000313" key="7">
    <source>
        <dbReference type="Proteomes" id="UP000095558"/>
    </source>
</evidence>
<keyword evidence="4" id="KW-0472">Membrane</keyword>
<dbReference type="Proteomes" id="UP000095558">
    <property type="component" value="Unassembled WGS sequence"/>
</dbReference>
<comment type="subcellular location">
    <subcellularLocation>
        <location evidence="1">Endomembrane system</location>
        <topology evidence="1">Multi-pass membrane protein</topology>
    </subcellularLocation>
</comment>